<dbReference type="Gene3D" id="2.40.340.10">
    <property type="entry name" value="MoeA, C-terminal, domain IV"/>
    <property type="match status" value="1"/>
</dbReference>
<organism evidence="13 14">
    <name type="scientific">Nocardioides bruguierae</name>
    <dbReference type="NCBI Taxonomy" id="2945102"/>
    <lineage>
        <taxon>Bacteria</taxon>
        <taxon>Bacillati</taxon>
        <taxon>Actinomycetota</taxon>
        <taxon>Actinomycetes</taxon>
        <taxon>Propionibacteriales</taxon>
        <taxon>Nocardioidaceae</taxon>
        <taxon>Nocardioides</taxon>
    </lineage>
</organism>
<name>A0A9X2DE51_9ACTN</name>
<evidence type="ECO:0000256" key="2">
    <source>
        <dbReference type="ARBA" id="ARBA00002901"/>
    </source>
</evidence>
<dbReference type="Proteomes" id="UP001139485">
    <property type="component" value="Unassembled WGS sequence"/>
</dbReference>
<dbReference type="SMART" id="SM00852">
    <property type="entry name" value="MoCF_biosynth"/>
    <property type="match status" value="1"/>
</dbReference>
<evidence type="ECO:0000256" key="1">
    <source>
        <dbReference type="ARBA" id="ARBA00001946"/>
    </source>
</evidence>
<dbReference type="SUPFAM" id="SSF63867">
    <property type="entry name" value="MoeA C-terminal domain-like"/>
    <property type="match status" value="1"/>
</dbReference>
<keyword evidence="14" id="KW-1185">Reference proteome</keyword>
<dbReference type="InterPro" id="IPR036425">
    <property type="entry name" value="MoaB/Mog-like_dom_sf"/>
</dbReference>
<feature type="domain" description="MoaB/Mog" evidence="12">
    <location>
        <begin position="181"/>
        <end position="319"/>
    </location>
</feature>
<comment type="similarity">
    <text evidence="4 11">Belongs to the MoeA family.</text>
</comment>
<dbReference type="PANTHER" id="PTHR10192:SF5">
    <property type="entry name" value="GEPHYRIN"/>
    <property type="match status" value="1"/>
</dbReference>
<dbReference type="GO" id="GO:0046872">
    <property type="term" value="F:metal ion binding"/>
    <property type="evidence" value="ECO:0007669"/>
    <property type="project" value="UniProtKB-UniRule"/>
</dbReference>
<evidence type="ECO:0000256" key="11">
    <source>
        <dbReference type="RuleBase" id="RU365090"/>
    </source>
</evidence>
<evidence type="ECO:0000256" key="6">
    <source>
        <dbReference type="ARBA" id="ARBA00022679"/>
    </source>
</evidence>
<dbReference type="InterPro" id="IPR005111">
    <property type="entry name" value="MoeA_C_domain_IV"/>
</dbReference>
<evidence type="ECO:0000313" key="13">
    <source>
        <dbReference type="EMBL" id="MCM0622754.1"/>
    </source>
</evidence>
<dbReference type="InterPro" id="IPR001453">
    <property type="entry name" value="MoaB/Mog_dom"/>
</dbReference>
<dbReference type="GO" id="GO:0061599">
    <property type="term" value="F:molybdopterin molybdotransferase activity"/>
    <property type="evidence" value="ECO:0007669"/>
    <property type="project" value="UniProtKB-UniRule"/>
</dbReference>
<protein>
    <recommendedName>
        <fullName evidence="11">Molybdopterin molybdenumtransferase</fullName>
        <ecNumber evidence="11">2.10.1.1</ecNumber>
    </recommendedName>
</protein>
<dbReference type="Pfam" id="PF00994">
    <property type="entry name" value="MoCF_biosynth"/>
    <property type="match status" value="1"/>
</dbReference>
<evidence type="ECO:0000256" key="4">
    <source>
        <dbReference type="ARBA" id="ARBA00010763"/>
    </source>
</evidence>
<evidence type="ECO:0000259" key="12">
    <source>
        <dbReference type="SMART" id="SM00852"/>
    </source>
</evidence>
<dbReference type="GO" id="GO:0006777">
    <property type="term" value="P:Mo-molybdopterin cofactor biosynthetic process"/>
    <property type="evidence" value="ECO:0007669"/>
    <property type="project" value="UniProtKB-UniRule"/>
</dbReference>
<comment type="pathway">
    <text evidence="3 11">Cofactor biosynthesis; molybdopterin biosynthesis.</text>
</comment>
<dbReference type="InterPro" id="IPR036135">
    <property type="entry name" value="MoeA_linker/N_sf"/>
</dbReference>
<dbReference type="Gene3D" id="3.90.105.10">
    <property type="entry name" value="Molybdopterin biosynthesis moea protein, domain 2"/>
    <property type="match status" value="1"/>
</dbReference>
<comment type="caution">
    <text evidence="13">The sequence shown here is derived from an EMBL/GenBank/DDBJ whole genome shotgun (WGS) entry which is preliminary data.</text>
</comment>
<dbReference type="GO" id="GO:0005829">
    <property type="term" value="C:cytosol"/>
    <property type="evidence" value="ECO:0007669"/>
    <property type="project" value="TreeGrafter"/>
</dbReference>
<dbReference type="PANTHER" id="PTHR10192">
    <property type="entry name" value="MOLYBDOPTERIN BIOSYNTHESIS PROTEIN"/>
    <property type="match status" value="1"/>
</dbReference>
<evidence type="ECO:0000256" key="3">
    <source>
        <dbReference type="ARBA" id="ARBA00005046"/>
    </source>
</evidence>
<dbReference type="InterPro" id="IPR036688">
    <property type="entry name" value="MoeA_C_domain_IV_sf"/>
</dbReference>
<keyword evidence="5 11" id="KW-0500">Molybdenum</keyword>
<dbReference type="InterPro" id="IPR038987">
    <property type="entry name" value="MoeA-like"/>
</dbReference>
<evidence type="ECO:0000256" key="10">
    <source>
        <dbReference type="ARBA" id="ARBA00047317"/>
    </source>
</evidence>
<dbReference type="AlphaFoldDB" id="A0A9X2DE51"/>
<comment type="cofactor">
    <cofactor evidence="1 11">
        <name>Mg(2+)</name>
        <dbReference type="ChEBI" id="CHEBI:18420"/>
    </cofactor>
</comment>
<sequence>MPTPIPASEHRARILAALRPLPSQGVPLRDARGRVTAVDHHACVAVPSFDNSAVDGYAVRAADLIGASAVCPVILPVSSAIGAGQAAEAVEPGHAAKIMTGAPMPEGADAVVPYEATDRGSDKVSLNLSPQRGANVRCVGEDVTGGALVVAAGTRLTPRHLGALAATGHGTVDAHREPKVAAMSTGAELVQPGQPLAPAAIYDSNSFIIASAAEELGARTRCVGGVPDEPSRLRDALEEQLDWADVIVTTGGVSAGDYDVVKALLSSHGVWFGPVALQPGKPQGFGLVGRRRVPLFALPGNPVSAFVSFELFVRPALRLLQGLKPDGRPARHASLARALTSPAGREQYLRGTLTDGVVTPLGGPDSHLVASLAQANCLLRVPAMTTTLGAGAKVDVLLLEDAR</sequence>
<dbReference type="Pfam" id="PF03453">
    <property type="entry name" value="MoeA_N"/>
    <property type="match status" value="1"/>
</dbReference>
<dbReference type="NCBIfam" id="NF045515">
    <property type="entry name" value="Glp_gephyrin"/>
    <property type="match status" value="1"/>
</dbReference>
<reference evidence="13" key="1">
    <citation type="submission" date="2022-05" db="EMBL/GenBank/DDBJ databases">
        <authorList>
            <person name="Tuo L."/>
        </authorList>
    </citation>
    <scope>NUCLEOTIDE SEQUENCE</scope>
    <source>
        <strain evidence="13">BSK12Z-4</strain>
    </source>
</reference>
<dbReference type="SUPFAM" id="SSF63882">
    <property type="entry name" value="MoeA N-terminal region -like"/>
    <property type="match status" value="1"/>
</dbReference>
<keyword evidence="9 11" id="KW-0501">Molybdenum cofactor biosynthesis</keyword>
<keyword evidence="6 11" id="KW-0808">Transferase</keyword>
<dbReference type="CDD" id="cd00887">
    <property type="entry name" value="MoeA"/>
    <property type="match status" value="1"/>
</dbReference>
<accession>A0A9X2DE51</accession>
<comment type="function">
    <text evidence="2 11">Catalyzes the insertion of molybdate into adenylated molybdopterin with the concomitant release of AMP.</text>
</comment>
<gene>
    <name evidence="13" type="ORF">M8330_20900</name>
</gene>
<dbReference type="Pfam" id="PF03454">
    <property type="entry name" value="MoeA_C"/>
    <property type="match status" value="1"/>
</dbReference>
<dbReference type="Gene3D" id="2.170.190.11">
    <property type="entry name" value="Molybdopterin biosynthesis moea protein, domain 3"/>
    <property type="match status" value="1"/>
</dbReference>
<dbReference type="RefSeq" id="WP_250828921.1">
    <property type="nucleotide sequence ID" value="NZ_JAMOIL010000047.1"/>
</dbReference>
<dbReference type="FunFam" id="2.170.190.11:FF:000001">
    <property type="entry name" value="Molybdopterin molybdenumtransferase"/>
    <property type="match status" value="1"/>
</dbReference>
<comment type="catalytic activity">
    <reaction evidence="10">
        <text>adenylyl-molybdopterin + molybdate = Mo-molybdopterin + AMP + H(+)</text>
        <dbReference type="Rhea" id="RHEA:35047"/>
        <dbReference type="ChEBI" id="CHEBI:15378"/>
        <dbReference type="ChEBI" id="CHEBI:36264"/>
        <dbReference type="ChEBI" id="CHEBI:62727"/>
        <dbReference type="ChEBI" id="CHEBI:71302"/>
        <dbReference type="ChEBI" id="CHEBI:456215"/>
        <dbReference type="EC" id="2.10.1.1"/>
    </reaction>
</comment>
<evidence type="ECO:0000256" key="7">
    <source>
        <dbReference type="ARBA" id="ARBA00022723"/>
    </source>
</evidence>
<dbReference type="EMBL" id="JAMOIL010000047">
    <property type="protein sequence ID" value="MCM0622754.1"/>
    <property type="molecule type" value="Genomic_DNA"/>
</dbReference>
<dbReference type="EC" id="2.10.1.1" evidence="11"/>
<dbReference type="NCBIfam" id="TIGR00177">
    <property type="entry name" value="molyb_syn"/>
    <property type="match status" value="1"/>
</dbReference>
<evidence type="ECO:0000256" key="8">
    <source>
        <dbReference type="ARBA" id="ARBA00022842"/>
    </source>
</evidence>
<evidence type="ECO:0000256" key="5">
    <source>
        <dbReference type="ARBA" id="ARBA00022505"/>
    </source>
</evidence>
<dbReference type="Gene3D" id="3.40.980.10">
    <property type="entry name" value="MoaB/Mog-like domain"/>
    <property type="match status" value="1"/>
</dbReference>
<proteinExistence type="inferred from homology"/>
<dbReference type="InterPro" id="IPR005110">
    <property type="entry name" value="MoeA_linker/N"/>
</dbReference>
<dbReference type="FunFam" id="3.40.980.10:FF:000004">
    <property type="entry name" value="Molybdopterin molybdenumtransferase"/>
    <property type="match status" value="1"/>
</dbReference>
<evidence type="ECO:0000313" key="14">
    <source>
        <dbReference type="Proteomes" id="UP001139485"/>
    </source>
</evidence>
<dbReference type="SUPFAM" id="SSF53218">
    <property type="entry name" value="Molybdenum cofactor biosynthesis proteins"/>
    <property type="match status" value="1"/>
</dbReference>
<evidence type="ECO:0000256" key="9">
    <source>
        <dbReference type="ARBA" id="ARBA00023150"/>
    </source>
</evidence>
<keyword evidence="8 11" id="KW-0460">Magnesium</keyword>
<keyword evidence="7 11" id="KW-0479">Metal-binding</keyword>